<dbReference type="Proteomes" id="UP000499080">
    <property type="component" value="Unassembled WGS sequence"/>
</dbReference>
<dbReference type="Gene3D" id="1.10.10.10">
    <property type="entry name" value="Winged helix-like DNA-binding domain superfamily/Winged helix DNA-binding domain"/>
    <property type="match status" value="1"/>
</dbReference>
<comment type="subcellular location">
    <subcellularLocation>
        <location evidence="1">Nucleus</location>
    </subcellularLocation>
</comment>
<dbReference type="OrthoDB" id="5918257at2759"/>
<gene>
    <name evidence="3" type="ORF">AVEN_227786_1</name>
</gene>
<sequence length="175" mass="19756">SPSAAAIPTAGSADILSLSPLLSEIPFHCRPLPEIPFVSKTICLSIGYFLSDSEALALPKCRTFIYAMEPTKRKRVLLTVEQKFQIVTRIEGFETLTKLSKEFGVGVSTVRDMRCDSEKIKKFYAASNSKSAKLRKTTKCANDEELDNVLYKWLIYKRSANIRDNDPTKSFEFQF</sequence>
<comment type="caution">
    <text evidence="3">The sequence shown here is derived from an EMBL/GenBank/DDBJ whole genome shotgun (WGS) entry which is preliminary data.</text>
</comment>
<feature type="non-terminal residue" evidence="3">
    <location>
        <position position="1"/>
    </location>
</feature>
<dbReference type="GO" id="GO:0005634">
    <property type="term" value="C:nucleus"/>
    <property type="evidence" value="ECO:0007669"/>
    <property type="project" value="UniProtKB-SubCell"/>
</dbReference>
<reference evidence="3 4" key="1">
    <citation type="journal article" date="2019" name="Sci. Rep.">
        <title>Orb-weaving spider Araneus ventricosus genome elucidates the spidroin gene catalogue.</title>
        <authorList>
            <person name="Kono N."/>
            <person name="Nakamura H."/>
            <person name="Ohtoshi R."/>
            <person name="Moran D.A.P."/>
            <person name="Shinohara A."/>
            <person name="Yoshida Y."/>
            <person name="Fujiwara M."/>
            <person name="Mori M."/>
            <person name="Tomita M."/>
            <person name="Arakawa K."/>
        </authorList>
    </citation>
    <scope>NUCLEOTIDE SEQUENCE [LARGE SCALE GENOMIC DNA]</scope>
</reference>
<evidence type="ECO:0000259" key="2">
    <source>
        <dbReference type="Pfam" id="PF04218"/>
    </source>
</evidence>
<dbReference type="EMBL" id="BGPR01215709">
    <property type="protein sequence ID" value="GBN51694.1"/>
    <property type="molecule type" value="Genomic_DNA"/>
</dbReference>
<dbReference type="InterPro" id="IPR007889">
    <property type="entry name" value="HTH_Psq"/>
</dbReference>
<dbReference type="InterPro" id="IPR009057">
    <property type="entry name" value="Homeodomain-like_sf"/>
</dbReference>
<dbReference type="GO" id="GO:0003677">
    <property type="term" value="F:DNA binding"/>
    <property type="evidence" value="ECO:0007669"/>
    <property type="project" value="InterPro"/>
</dbReference>
<evidence type="ECO:0000256" key="1">
    <source>
        <dbReference type="ARBA" id="ARBA00004123"/>
    </source>
</evidence>
<organism evidence="3 4">
    <name type="scientific">Araneus ventricosus</name>
    <name type="common">Orbweaver spider</name>
    <name type="synonym">Epeira ventricosa</name>
    <dbReference type="NCBI Taxonomy" id="182803"/>
    <lineage>
        <taxon>Eukaryota</taxon>
        <taxon>Metazoa</taxon>
        <taxon>Ecdysozoa</taxon>
        <taxon>Arthropoda</taxon>
        <taxon>Chelicerata</taxon>
        <taxon>Arachnida</taxon>
        <taxon>Araneae</taxon>
        <taxon>Araneomorphae</taxon>
        <taxon>Entelegynae</taxon>
        <taxon>Araneoidea</taxon>
        <taxon>Araneidae</taxon>
        <taxon>Araneus</taxon>
    </lineage>
</organism>
<dbReference type="Pfam" id="PF04218">
    <property type="entry name" value="CENP-B_N"/>
    <property type="match status" value="1"/>
</dbReference>
<proteinExistence type="predicted"/>
<evidence type="ECO:0000313" key="4">
    <source>
        <dbReference type="Proteomes" id="UP000499080"/>
    </source>
</evidence>
<evidence type="ECO:0000313" key="3">
    <source>
        <dbReference type="EMBL" id="GBN51694.1"/>
    </source>
</evidence>
<accession>A0A4Y2PK33</accession>
<keyword evidence="4" id="KW-1185">Reference proteome</keyword>
<protein>
    <recommendedName>
        <fullName evidence="2">HTH psq-type domain-containing protein</fullName>
    </recommendedName>
</protein>
<feature type="domain" description="HTH psq-type" evidence="2">
    <location>
        <begin position="72"/>
        <end position="120"/>
    </location>
</feature>
<dbReference type="AlphaFoldDB" id="A0A4Y2PK33"/>
<dbReference type="InterPro" id="IPR036388">
    <property type="entry name" value="WH-like_DNA-bd_sf"/>
</dbReference>
<dbReference type="SUPFAM" id="SSF46689">
    <property type="entry name" value="Homeodomain-like"/>
    <property type="match status" value="1"/>
</dbReference>
<name>A0A4Y2PK33_ARAVE</name>